<dbReference type="GO" id="GO:0012507">
    <property type="term" value="C:ER to Golgi transport vesicle membrane"/>
    <property type="evidence" value="ECO:0007669"/>
    <property type="project" value="TreeGrafter"/>
</dbReference>
<dbReference type="GO" id="GO:0006508">
    <property type="term" value="P:proteolysis"/>
    <property type="evidence" value="ECO:0007669"/>
    <property type="project" value="InterPro"/>
</dbReference>
<sequence>MFSLLEGKFAFLFGFSTANALSIRVEEVGSDFGFVEAALKCVEEVGSDFGFVEAALKKQLVGDVGIRDYTACRWMVFEIGVFAGKSRAFKEDLTFAFEEVKNEFKNVPQLEYVKISQKLAPVIAFTQEEFEALKDMFFIRSLEPCYAPVITVKFHYILQFMKYVFEGSRATKRKKRPSLCENRNGTSVANFSSADRRLSTADSADDGGNSSVSYKQFERLAQTGEQREQNLVGALQNVLQQSRSDMALSQEALSSRIKEVFEQSREKGEIQLHKLVKAPEAFSPSTWQEERNSFGDFKHRLRTWLGAVDTDILQLMDKAEKDPEKEFKFASLTSQEQTNSKKLYSILSSYTKNRPQRVVTTVKEENGLEAYRQLVFFNQPNTKELIDEYEKASKEKTSDSFKMGTVIDSVPATVRQHILLNIKEDTNYDDLRTFLTTYENAKRWTQPTTTDLINSGKDHGGQAAMDVSQVKGNYKGKGKRKGKGKDQSKGKGKGGDKGGWSKGGRKGNWKGGRGRGGRFGKGSYKGGGKGYSYKGKGKGKDNYHKGNSAPGVCNYCQKYGHYEAQCRKKQRDMAQGIRNVQEDEQSEAPTSVSTAAPTTSTRTAATASATTSSTRTQPKVRQVTLFHIGEEPEQAQGGPQIYPIDSEEETNYEMTYFNNIMMVQMEVRLYEDSEEEEQGSQSWKDDPLYRWYNTEEPAVLSVRTVRQDSATKPRNIEVILDSGADVSIAPSWMKKYGKKIQVKNVQLRDAQGKSIAVQEHRLIDLEFKDKTGNKVQVSEVFMIGNVINPLLAIGKMMKQGWMPHLGDSSRMALVDGDKSTEIPIYFRNNSLAASAFVQAVVAVREGQLVPVLFSDTLQQLEKRQRPGWCNPEEGKIHYGMNNSHFVDPTMTRSFHESLFYRTTFVKENKENKGQWILVEINRPYQEMEDPFMELPYSETETITVFTSQPESPVRFCKAKGTDHNVEFEVFTDDKWEVSITGEEVIRYHYTPRKFLFNPSGVPGCPTDLSNFDGTRSTYGIHEDTGRSFEDHLSFREQPGAQDRMPMQPSLLWTGETRFRLREPLQLQSKKQKTGKDESMEVDEEAQPSGAQAEPEAEAEQAEEEPAAPADRREVVEGLSFVHEGWEYSVDTTLKDLRDLCKELGVSQKGTKKEILRRLSKATREGATLRNRAGQEKAFKEHIEPQLLPKNEKPSQEEVEKHNLTHLPYKAWCPICVANKGKESPHKSLFKKNDDPGSSMPTICLDFCFTTTSLSKEQASIVLIAVDSWSGTVAAVPTSQKGRGLIDYMSDAVVSMASQLQYSNIILKGDNENTMQTLKAAIQKKRTAQGMGTHLQDSVTGTTSRRKGDAQWCKGTFLGKTENNLYLVYTQSGKFYLNQTRERHRLFCLSAEVYHQHLCQLNKDLSNFKDHNLQPQQTPKQKRKKKKETKQEVTPQTTRMEQEEGELPLVDDDTPLENLRIPLRREEEPDFEEDGSPSKFQRANRIFEHNDEEAFDVEDAEQYEELQWNDGEDWELVFGDEDAGPPELPPEELQELDREALLVEMERLESMSAIRRTKIKDMESEGTSSDMKWLTTKFVFDWRYRDGTWKRNDVFSPATSSSIIRIIPLLAVQGSMRLWSIDVKDAFLQVPQRVPCACRMPPEFQELFPSSEEDEEAMVLERVLPGQRDAALLWSDFFANDLMEQGMERSIACPTLFRTTKGSMVVVHVDDIQAGEKDKELEPVIKKLEEKYTLSITGPFLTEEEYEQGFSSSTIRFLKRKFVYENNLLKILPDPKYGQKKIEADLWKEKEQPGGQLIFSFSRTQKTVSLSSAEAEYYAELHKTGELEVSKELSFCRSRVRAQEEESVEGKKKRKMAKEDLVETVQHLLSRIEDHSFRIFDVERRLKEVEVRLGGGKGDKGKGNKKSSQGDSGSSQQPSQGEKEALKKLLEKNKADEEKAEKERMEAEERKNEEEMEEHKAKLKASFETYFANEEEEEKERLRKQEEQMKKMADEMKEMQEVAEQRRKNLLTEYHQQEKKIEAYTENETYYQSENLEYDENYVEEKERRRSEARALHQEKVEEAKKRHEANQKKEVHFEYPFASGPVKDYVEDGQIYKHNVATGEKQWMGVEPKYEWQKGRRGDEETGKGKAEAKPRPPQPPTEEPSAEETGKGKGGAAPKAQGKPGKKGKKTNPGTYGLRYQRVPRKMIVGNYLGYTVNLFAVHLGTNAWNYQATVCCPRQRNIAPFRFN</sequence>
<dbReference type="PROSITE" id="PS00141">
    <property type="entry name" value="ASP_PROTEASE"/>
    <property type="match status" value="1"/>
</dbReference>
<gene>
    <name evidence="5" type="ORF">AK812_SmicGene22447</name>
</gene>
<feature type="compositionally biased region" description="Low complexity" evidence="1">
    <location>
        <begin position="1905"/>
        <end position="1919"/>
    </location>
</feature>
<dbReference type="PANTHER" id="PTHR10013">
    <property type="entry name" value="GENERAL VESICULAR TRANSPORT FACTOR P115"/>
    <property type="match status" value="1"/>
</dbReference>
<dbReference type="InterPro" id="IPR024095">
    <property type="entry name" value="Vesicle_P115"/>
</dbReference>
<evidence type="ECO:0000313" key="5">
    <source>
        <dbReference type="EMBL" id="OLP95439.1"/>
    </source>
</evidence>
<feature type="compositionally biased region" description="Basic and acidic residues" evidence="1">
    <location>
        <begin position="1920"/>
        <end position="1959"/>
    </location>
</feature>
<feature type="compositionally biased region" description="Acidic residues" evidence="1">
    <location>
        <begin position="1094"/>
        <end position="1105"/>
    </location>
</feature>
<dbReference type="Proteomes" id="UP000186817">
    <property type="component" value="Unassembled WGS sequence"/>
</dbReference>
<evidence type="ECO:0000256" key="1">
    <source>
        <dbReference type="SAM" id="MobiDB-lite"/>
    </source>
</evidence>
<feature type="region of interest" description="Disordered" evidence="1">
    <location>
        <begin position="1062"/>
        <end position="1112"/>
    </location>
</feature>
<dbReference type="GO" id="GO:0008270">
    <property type="term" value="F:zinc ion binding"/>
    <property type="evidence" value="ECO:0007669"/>
    <property type="project" value="InterPro"/>
</dbReference>
<feature type="compositionally biased region" description="Basic and acidic residues" evidence="1">
    <location>
        <begin position="2042"/>
        <end position="2071"/>
    </location>
</feature>
<feature type="region of interest" description="Disordered" evidence="1">
    <location>
        <begin position="449"/>
        <end position="536"/>
    </location>
</feature>
<dbReference type="GO" id="GO:0006888">
    <property type="term" value="P:endoplasmic reticulum to Golgi vesicle-mediated transport"/>
    <property type="evidence" value="ECO:0007669"/>
    <property type="project" value="TreeGrafter"/>
</dbReference>
<dbReference type="InterPro" id="IPR013103">
    <property type="entry name" value="RVT_2"/>
</dbReference>
<dbReference type="OrthoDB" id="415282at2759"/>
<feature type="region of interest" description="Disordered" evidence="1">
    <location>
        <begin position="1892"/>
        <end position="1963"/>
    </location>
</feature>
<dbReference type="InterPro" id="IPR003034">
    <property type="entry name" value="SAP_dom"/>
</dbReference>
<dbReference type="PROSITE" id="PS50800">
    <property type="entry name" value="SAP"/>
    <property type="match status" value="1"/>
</dbReference>
<dbReference type="Pfam" id="PF07727">
    <property type="entry name" value="RVT_2"/>
    <property type="match status" value="1"/>
</dbReference>
<dbReference type="GO" id="GO:0048211">
    <property type="term" value="P:Golgi vesicle docking"/>
    <property type="evidence" value="ECO:0007669"/>
    <property type="project" value="TreeGrafter"/>
</dbReference>
<reference evidence="5 6" key="1">
    <citation type="submission" date="2016-02" db="EMBL/GenBank/DDBJ databases">
        <title>Genome analysis of coral dinoflagellate symbionts highlights evolutionary adaptations to a symbiotic lifestyle.</title>
        <authorList>
            <person name="Aranda M."/>
            <person name="Li Y."/>
            <person name="Liew Y.J."/>
            <person name="Baumgarten S."/>
            <person name="Simakov O."/>
            <person name="Wilson M."/>
            <person name="Piel J."/>
            <person name="Ashoor H."/>
            <person name="Bougouffa S."/>
            <person name="Bajic V.B."/>
            <person name="Ryu T."/>
            <person name="Ravasi T."/>
            <person name="Bayer T."/>
            <person name="Micklem G."/>
            <person name="Kim H."/>
            <person name="Bhak J."/>
            <person name="Lajeunesse T.C."/>
            <person name="Voolstra C.R."/>
        </authorList>
    </citation>
    <scope>NUCLEOTIDE SEQUENCE [LARGE SCALE GENOMIC DNA]</scope>
    <source>
        <strain evidence="5 6">CCMP2467</strain>
    </source>
</reference>
<feature type="chain" id="PRO_5012435260" description="Retrovirus-related Pol polyprotein from transposon TNT 1-94" evidence="2">
    <location>
        <begin position="21"/>
        <end position="2230"/>
    </location>
</feature>
<feature type="compositionally biased region" description="Gly residues" evidence="1">
    <location>
        <begin position="519"/>
        <end position="530"/>
    </location>
</feature>
<feature type="region of interest" description="Disordered" evidence="1">
    <location>
        <begin position="2041"/>
        <end position="2071"/>
    </location>
</feature>
<feature type="compositionally biased region" description="Low complexity" evidence="1">
    <location>
        <begin position="588"/>
        <end position="616"/>
    </location>
</feature>
<dbReference type="GO" id="GO:0005795">
    <property type="term" value="C:Golgi stack"/>
    <property type="evidence" value="ECO:0007669"/>
    <property type="project" value="TreeGrafter"/>
</dbReference>
<comment type="caution">
    <text evidence="5">The sequence shown here is derived from an EMBL/GenBank/DDBJ whole genome shotgun (WGS) entry which is preliminary data.</text>
</comment>
<evidence type="ECO:0000259" key="3">
    <source>
        <dbReference type="PROSITE" id="PS50175"/>
    </source>
</evidence>
<feature type="domain" description="SAP" evidence="4">
    <location>
        <begin position="1128"/>
        <end position="1162"/>
    </location>
</feature>
<dbReference type="PROSITE" id="PS50175">
    <property type="entry name" value="ASP_PROT_RETROV"/>
    <property type="match status" value="1"/>
</dbReference>
<dbReference type="GO" id="GO:0061025">
    <property type="term" value="P:membrane fusion"/>
    <property type="evidence" value="ECO:0007669"/>
    <property type="project" value="TreeGrafter"/>
</dbReference>
<keyword evidence="2" id="KW-0732">Signal</keyword>
<feature type="domain" description="Peptidase A2" evidence="3">
    <location>
        <begin position="716"/>
        <end position="797"/>
    </location>
</feature>
<feature type="signal peptide" evidence="2">
    <location>
        <begin position="1"/>
        <end position="20"/>
    </location>
</feature>
<feature type="compositionally biased region" description="Basic and acidic residues" evidence="1">
    <location>
        <begin position="2112"/>
        <end position="2135"/>
    </location>
</feature>
<dbReference type="EMBL" id="LSRX01000502">
    <property type="protein sequence ID" value="OLP95439.1"/>
    <property type="molecule type" value="Genomic_DNA"/>
</dbReference>
<organism evidence="5 6">
    <name type="scientific">Symbiodinium microadriaticum</name>
    <name type="common">Dinoflagellate</name>
    <name type="synonym">Zooxanthella microadriatica</name>
    <dbReference type="NCBI Taxonomy" id="2951"/>
    <lineage>
        <taxon>Eukaryota</taxon>
        <taxon>Sar</taxon>
        <taxon>Alveolata</taxon>
        <taxon>Dinophyceae</taxon>
        <taxon>Suessiales</taxon>
        <taxon>Symbiodiniaceae</taxon>
        <taxon>Symbiodinium</taxon>
    </lineage>
</organism>
<dbReference type="GO" id="GO:0003676">
    <property type="term" value="F:nucleic acid binding"/>
    <property type="evidence" value="ECO:0007669"/>
    <property type="project" value="InterPro"/>
</dbReference>
<feature type="region of interest" description="Disordered" evidence="1">
    <location>
        <begin position="2111"/>
        <end position="2179"/>
    </location>
</feature>
<name>A0A1Q9DJW5_SYMMI</name>
<dbReference type="InterPro" id="IPR036875">
    <property type="entry name" value="Znf_CCHC_sf"/>
</dbReference>
<evidence type="ECO:0000256" key="2">
    <source>
        <dbReference type="SAM" id="SignalP"/>
    </source>
</evidence>
<evidence type="ECO:0000259" key="4">
    <source>
        <dbReference type="PROSITE" id="PS50800"/>
    </source>
</evidence>
<dbReference type="GO" id="GO:0006886">
    <property type="term" value="P:intracellular protein transport"/>
    <property type="evidence" value="ECO:0007669"/>
    <property type="project" value="TreeGrafter"/>
</dbReference>
<proteinExistence type="predicted"/>
<evidence type="ECO:0000313" key="6">
    <source>
        <dbReference type="Proteomes" id="UP000186817"/>
    </source>
</evidence>
<dbReference type="GO" id="GO:0004190">
    <property type="term" value="F:aspartic-type endopeptidase activity"/>
    <property type="evidence" value="ECO:0007669"/>
    <property type="project" value="InterPro"/>
</dbReference>
<feature type="region of interest" description="Disordered" evidence="1">
    <location>
        <begin position="1409"/>
        <end position="1444"/>
    </location>
</feature>
<accession>A0A1Q9DJW5</accession>
<protein>
    <recommendedName>
        <fullName evidence="7">Retrovirus-related Pol polyprotein from transposon TNT 1-94</fullName>
    </recommendedName>
</protein>
<feature type="compositionally biased region" description="Basic residues" evidence="1">
    <location>
        <begin position="503"/>
        <end position="518"/>
    </location>
</feature>
<dbReference type="PANTHER" id="PTHR10013:SF0">
    <property type="entry name" value="GENERAL VESICULAR TRANSPORT FACTOR P115"/>
    <property type="match status" value="1"/>
</dbReference>
<dbReference type="SUPFAM" id="SSF57756">
    <property type="entry name" value="Retrovirus zinc finger-like domains"/>
    <property type="match status" value="1"/>
</dbReference>
<dbReference type="GO" id="GO:0005783">
    <property type="term" value="C:endoplasmic reticulum"/>
    <property type="evidence" value="ECO:0007669"/>
    <property type="project" value="TreeGrafter"/>
</dbReference>
<feature type="region of interest" description="Disordered" evidence="1">
    <location>
        <begin position="576"/>
        <end position="617"/>
    </location>
</feature>
<dbReference type="InterPro" id="IPR001969">
    <property type="entry name" value="Aspartic_peptidase_AS"/>
</dbReference>
<feature type="compositionally biased region" description="Basic and acidic residues" evidence="1">
    <location>
        <begin position="1892"/>
        <end position="1901"/>
    </location>
</feature>
<feature type="compositionally biased region" description="Basic residues" evidence="1">
    <location>
        <begin position="474"/>
        <end position="483"/>
    </location>
</feature>
<evidence type="ECO:0008006" key="7">
    <source>
        <dbReference type="Google" id="ProtNLM"/>
    </source>
</evidence>
<dbReference type="InterPro" id="IPR001995">
    <property type="entry name" value="Peptidase_A2_cat"/>
</dbReference>
<feature type="compositionally biased region" description="Basic and acidic residues" evidence="1">
    <location>
        <begin position="484"/>
        <end position="496"/>
    </location>
</feature>
<keyword evidence="6" id="KW-1185">Reference proteome</keyword>